<dbReference type="GO" id="GO:0005524">
    <property type="term" value="F:ATP binding"/>
    <property type="evidence" value="ECO:0007669"/>
    <property type="project" value="UniProtKB-KW"/>
</dbReference>
<dbReference type="HOGENOM" id="CLU_000604_1_22_6"/>
<keyword evidence="5" id="KW-0472">Membrane</keyword>
<organism evidence="7 8">
    <name type="scientific">Thioploca ingrica</name>
    <dbReference type="NCBI Taxonomy" id="40754"/>
    <lineage>
        <taxon>Bacteria</taxon>
        <taxon>Pseudomonadati</taxon>
        <taxon>Pseudomonadota</taxon>
        <taxon>Gammaproteobacteria</taxon>
        <taxon>Thiotrichales</taxon>
        <taxon>Thiotrichaceae</taxon>
        <taxon>Thioploca</taxon>
    </lineage>
</organism>
<evidence type="ECO:0000313" key="7">
    <source>
        <dbReference type="EMBL" id="BAP54784.1"/>
    </source>
</evidence>
<evidence type="ECO:0000313" key="8">
    <source>
        <dbReference type="Proteomes" id="UP000031623"/>
    </source>
</evidence>
<gene>
    <name evidence="7" type="ORF">THII_0487</name>
</gene>
<evidence type="ECO:0000259" key="6">
    <source>
        <dbReference type="PROSITE" id="PS50893"/>
    </source>
</evidence>
<sequence>MFTVKELQKIYHFGTESIEALQNVNLSVKRGEFVAIIGHSGSGKSTLLSVMGGLMRPTGGVVLIEDEDLWAKNDRGRARIRNTKVGFIFQFASLIPTLTCLGNVMLPCLFNPKGLQWANQEKAQQLLQQVGLADKLHAYPNELSGGQQRRVAIARALINNPIVILADEPTGDLDEETEAEIMKLLLTNLRQHQATLIMVTHNLDIAQRADRVLQMKKGRLQ</sequence>
<dbReference type="SUPFAM" id="SSF52540">
    <property type="entry name" value="P-loop containing nucleoside triphosphate hydrolases"/>
    <property type="match status" value="1"/>
</dbReference>
<keyword evidence="5" id="KW-1133">Transmembrane helix</keyword>
<feature type="transmembrane region" description="Helical" evidence="5">
    <location>
        <begin position="85"/>
        <end position="106"/>
    </location>
</feature>
<dbReference type="KEGG" id="tig:THII_0487"/>
<dbReference type="AlphaFoldDB" id="A0A090ADA9"/>
<dbReference type="PANTHER" id="PTHR42798:SF2">
    <property type="entry name" value="ABC TRANSPORTER ATP-BINDING PROTEIN MG467-RELATED"/>
    <property type="match status" value="1"/>
</dbReference>
<keyword evidence="8" id="KW-1185">Reference proteome</keyword>
<dbReference type="Proteomes" id="UP000031623">
    <property type="component" value="Chromosome"/>
</dbReference>
<dbReference type="CDD" id="cd03255">
    <property type="entry name" value="ABC_MJ0796_LolCDE_FtsE"/>
    <property type="match status" value="1"/>
</dbReference>
<keyword evidence="5" id="KW-0812">Transmembrane</keyword>
<dbReference type="GO" id="GO:1902495">
    <property type="term" value="C:transmembrane transporter complex"/>
    <property type="evidence" value="ECO:0007669"/>
    <property type="project" value="UniProtKB-ARBA"/>
</dbReference>
<evidence type="ECO:0000256" key="3">
    <source>
        <dbReference type="ARBA" id="ARBA00022840"/>
    </source>
</evidence>
<name>A0A090ADA9_9GAMM</name>
<dbReference type="PROSITE" id="PS50893">
    <property type="entry name" value="ABC_TRANSPORTER_2"/>
    <property type="match status" value="1"/>
</dbReference>
<dbReference type="FunFam" id="3.40.50.300:FF:000032">
    <property type="entry name" value="Export ABC transporter ATP-binding protein"/>
    <property type="match status" value="1"/>
</dbReference>
<dbReference type="Gene3D" id="3.40.50.300">
    <property type="entry name" value="P-loop containing nucleotide triphosphate hydrolases"/>
    <property type="match status" value="1"/>
</dbReference>
<keyword evidence="3" id="KW-0067">ATP-binding</keyword>
<evidence type="ECO:0000256" key="4">
    <source>
        <dbReference type="ARBA" id="ARBA00038388"/>
    </source>
</evidence>
<dbReference type="GO" id="GO:0016887">
    <property type="term" value="F:ATP hydrolysis activity"/>
    <property type="evidence" value="ECO:0007669"/>
    <property type="project" value="InterPro"/>
</dbReference>
<evidence type="ECO:0000256" key="2">
    <source>
        <dbReference type="ARBA" id="ARBA00022741"/>
    </source>
</evidence>
<dbReference type="Pfam" id="PF00005">
    <property type="entry name" value="ABC_tran"/>
    <property type="match status" value="1"/>
</dbReference>
<evidence type="ECO:0000256" key="5">
    <source>
        <dbReference type="SAM" id="Phobius"/>
    </source>
</evidence>
<dbReference type="STRING" id="40754.THII_0487"/>
<dbReference type="InterPro" id="IPR003593">
    <property type="entry name" value="AAA+_ATPase"/>
</dbReference>
<dbReference type="InterPro" id="IPR003439">
    <property type="entry name" value="ABC_transporter-like_ATP-bd"/>
</dbReference>
<dbReference type="PROSITE" id="PS00211">
    <property type="entry name" value="ABC_TRANSPORTER_1"/>
    <property type="match status" value="1"/>
</dbReference>
<keyword evidence="1" id="KW-0813">Transport</keyword>
<protein>
    <submittedName>
        <fullName evidence="7">ABC transporter</fullName>
    </submittedName>
</protein>
<proteinExistence type="inferred from homology"/>
<accession>A0A090ADA9</accession>
<dbReference type="PANTHER" id="PTHR42798">
    <property type="entry name" value="LIPOPROTEIN-RELEASING SYSTEM ATP-BINDING PROTEIN LOLD"/>
    <property type="match status" value="1"/>
</dbReference>
<dbReference type="OrthoDB" id="66958at2"/>
<evidence type="ECO:0000256" key="1">
    <source>
        <dbReference type="ARBA" id="ARBA00022448"/>
    </source>
</evidence>
<dbReference type="InterPro" id="IPR017871">
    <property type="entry name" value="ABC_transporter-like_CS"/>
</dbReference>
<dbReference type="GO" id="GO:0022857">
    <property type="term" value="F:transmembrane transporter activity"/>
    <property type="evidence" value="ECO:0007669"/>
    <property type="project" value="UniProtKB-ARBA"/>
</dbReference>
<feature type="domain" description="ABC transporter" evidence="6">
    <location>
        <begin position="2"/>
        <end position="221"/>
    </location>
</feature>
<dbReference type="SMART" id="SM00382">
    <property type="entry name" value="AAA"/>
    <property type="match status" value="1"/>
</dbReference>
<keyword evidence="2" id="KW-0547">Nucleotide-binding</keyword>
<comment type="similarity">
    <text evidence="4">Belongs to the ABC transporter superfamily. Macrolide exporter (TC 3.A.1.122) family.</text>
</comment>
<dbReference type="EMBL" id="AP014633">
    <property type="protein sequence ID" value="BAP54784.1"/>
    <property type="molecule type" value="Genomic_DNA"/>
</dbReference>
<reference evidence="7 8" key="1">
    <citation type="journal article" date="2014" name="ISME J.">
        <title>Ecophysiology of Thioploca ingrica as revealed by the complete genome sequence supplemented with proteomic evidence.</title>
        <authorList>
            <person name="Kojima H."/>
            <person name="Ogura Y."/>
            <person name="Yamamoto N."/>
            <person name="Togashi T."/>
            <person name="Mori H."/>
            <person name="Watanabe T."/>
            <person name="Nemoto F."/>
            <person name="Kurokawa K."/>
            <person name="Hayashi T."/>
            <person name="Fukui M."/>
        </authorList>
    </citation>
    <scope>NUCLEOTIDE SEQUENCE [LARGE SCALE GENOMIC DNA]</scope>
</reference>
<dbReference type="InterPro" id="IPR017911">
    <property type="entry name" value="MacB-like_ATP-bd"/>
</dbReference>
<dbReference type="InterPro" id="IPR027417">
    <property type="entry name" value="P-loop_NTPase"/>
</dbReference>